<dbReference type="PaxDb" id="2903-EOD08816"/>
<keyword evidence="5" id="KW-0677">Repeat</keyword>
<proteinExistence type="inferred from homology"/>
<comment type="subcellular location">
    <subcellularLocation>
        <location evidence="1">Mitochondrion membrane</location>
        <topology evidence="1">Multi-pass membrane protein</topology>
    </subcellularLocation>
</comment>
<evidence type="ECO:0000256" key="8">
    <source>
        <dbReference type="ARBA" id="ARBA00023136"/>
    </source>
</evidence>
<dbReference type="eggNOG" id="ENOG502S8RJ">
    <property type="taxonomic scope" value="Eukaryota"/>
</dbReference>
<dbReference type="AlphaFoldDB" id="A0A0D3IC31"/>
<dbReference type="InterPro" id="IPR023395">
    <property type="entry name" value="MCP_dom_sf"/>
</dbReference>
<dbReference type="GO" id="GO:0031966">
    <property type="term" value="C:mitochondrial membrane"/>
    <property type="evidence" value="ECO:0007669"/>
    <property type="project" value="UniProtKB-SubCell"/>
</dbReference>
<keyword evidence="6" id="KW-1133">Transmembrane helix</keyword>
<sequence>MPAPNRLSDLENCAIGAICGTADTTLLQSTNYWKNAQQQRLPFTMNPAVLYRGYSANVLNNGFCLMTQFYLNGIAKRMLTGGAREPTPAEQIGSGFAAGLGSGVVCGPLELIMIQQQRKGGTILSVGGDLARGGPSIVSRGMLALGLREGIYCAGFMGILPAVRKHIRETYAHTPFGQSEDAARLTATFIAGPICAFASHPPDTVKTCMQGDIEQVRFKGYGQSAGVLVAESGIAALWRGMPWRLFRQCCAVFLFDKISAEVAPRLFPHAFR</sequence>
<evidence type="ECO:0000313" key="12">
    <source>
        <dbReference type="Proteomes" id="UP000013827"/>
    </source>
</evidence>
<dbReference type="InterPro" id="IPR018108">
    <property type="entry name" value="MCP_transmembrane"/>
</dbReference>
<dbReference type="OMA" id="RYGRMVC"/>
<keyword evidence="8 9" id="KW-0472">Membrane</keyword>
<dbReference type="PANTHER" id="PTHR45788:SF4">
    <property type="entry name" value="TRICARBOXYLATE TRANSPORT PROTEIN, MITOCHONDRIAL"/>
    <property type="match status" value="1"/>
</dbReference>
<accession>A0A0D3IC31</accession>
<keyword evidence="12" id="KW-1185">Reference proteome</keyword>
<evidence type="ECO:0000256" key="6">
    <source>
        <dbReference type="ARBA" id="ARBA00022989"/>
    </source>
</evidence>
<evidence type="ECO:0000256" key="5">
    <source>
        <dbReference type="ARBA" id="ARBA00022737"/>
    </source>
</evidence>
<evidence type="ECO:0008006" key="13">
    <source>
        <dbReference type="Google" id="ProtNLM"/>
    </source>
</evidence>
<evidence type="ECO:0000256" key="2">
    <source>
        <dbReference type="ARBA" id="ARBA00006375"/>
    </source>
</evidence>
<dbReference type="EnsemblProtists" id="EOD08816">
    <property type="protein sequence ID" value="EOD08816"/>
    <property type="gene ID" value="EMIHUDRAFT_217082"/>
</dbReference>
<keyword evidence="4 9" id="KW-0812">Transmembrane</keyword>
<dbReference type="GO" id="GO:0006843">
    <property type="term" value="P:mitochondrial citrate transmembrane transport"/>
    <property type="evidence" value="ECO:0007669"/>
    <property type="project" value="TreeGrafter"/>
</dbReference>
<dbReference type="GO" id="GO:0071913">
    <property type="term" value="F:citrate secondary active transmembrane transporter activity"/>
    <property type="evidence" value="ECO:0007669"/>
    <property type="project" value="TreeGrafter"/>
</dbReference>
<dbReference type="Pfam" id="PF00153">
    <property type="entry name" value="Mito_carr"/>
    <property type="match status" value="1"/>
</dbReference>
<evidence type="ECO:0000256" key="9">
    <source>
        <dbReference type="PROSITE-ProRule" id="PRU00282"/>
    </source>
</evidence>
<dbReference type="HOGENOM" id="CLU_061075_0_0_1"/>
<evidence type="ECO:0000256" key="3">
    <source>
        <dbReference type="ARBA" id="ARBA00022448"/>
    </source>
</evidence>
<evidence type="ECO:0000256" key="1">
    <source>
        <dbReference type="ARBA" id="ARBA00004225"/>
    </source>
</evidence>
<comment type="similarity">
    <text evidence="2 10">Belongs to the mitochondrial carrier (TC 2.A.29) family.</text>
</comment>
<reference evidence="11" key="2">
    <citation type="submission" date="2024-10" db="UniProtKB">
        <authorList>
            <consortium name="EnsemblProtists"/>
        </authorList>
    </citation>
    <scope>IDENTIFICATION</scope>
</reference>
<dbReference type="RefSeq" id="XP_005761245.1">
    <property type="nucleotide sequence ID" value="XM_005761188.1"/>
</dbReference>
<reference evidence="12" key="1">
    <citation type="journal article" date="2013" name="Nature">
        <title>Pan genome of the phytoplankton Emiliania underpins its global distribution.</title>
        <authorList>
            <person name="Read B.A."/>
            <person name="Kegel J."/>
            <person name="Klute M.J."/>
            <person name="Kuo A."/>
            <person name="Lefebvre S.C."/>
            <person name="Maumus F."/>
            <person name="Mayer C."/>
            <person name="Miller J."/>
            <person name="Monier A."/>
            <person name="Salamov A."/>
            <person name="Young J."/>
            <person name="Aguilar M."/>
            <person name="Claverie J.M."/>
            <person name="Frickenhaus S."/>
            <person name="Gonzalez K."/>
            <person name="Herman E.K."/>
            <person name="Lin Y.C."/>
            <person name="Napier J."/>
            <person name="Ogata H."/>
            <person name="Sarno A.F."/>
            <person name="Shmutz J."/>
            <person name="Schroeder D."/>
            <person name="de Vargas C."/>
            <person name="Verret F."/>
            <person name="von Dassow P."/>
            <person name="Valentin K."/>
            <person name="Van de Peer Y."/>
            <person name="Wheeler G."/>
            <person name="Dacks J.B."/>
            <person name="Delwiche C.F."/>
            <person name="Dyhrman S.T."/>
            <person name="Glockner G."/>
            <person name="John U."/>
            <person name="Richards T."/>
            <person name="Worden A.Z."/>
            <person name="Zhang X."/>
            <person name="Grigoriev I.V."/>
            <person name="Allen A.E."/>
            <person name="Bidle K."/>
            <person name="Borodovsky M."/>
            <person name="Bowler C."/>
            <person name="Brownlee C."/>
            <person name="Cock J.M."/>
            <person name="Elias M."/>
            <person name="Gladyshev V.N."/>
            <person name="Groth M."/>
            <person name="Guda C."/>
            <person name="Hadaegh A."/>
            <person name="Iglesias-Rodriguez M.D."/>
            <person name="Jenkins J."/>
            <person name="Jones B.M."/>
            <person name="Lawson T."/>
            <person name="Leese F."/>
            <person name="Lindquist E."/>
            <person name="Lobanov A."/>
            <person name="Lomsadze A."/>
            <person name="Malik S.B."/>
            <person name="Marsh M.E."/>
            <person name="Mackinder L."/>
            <person name="Mock T."/>
            <person name="Mueller-Roeber B."/>
            <person name="Pagarete A."/>
            <person name="Parker M."/>
            <person name="Probert I."/>
            <person name="Quesneville H."/>
            <person name="Raines C."/>
            <person name="Rensing S.A."/>
            <person name="Riano-Pachon D.M."/>
            <person name="Richier S."/>
            <person name="Rokitta S."/>
            <person name="Shiraiwa Y."/>
            <person name="Soanes D.M."/>
            <person name="van der Giezen M."/>
            <person name="Wahlund T.M."/>
            <person name="Williams B."/>
            <person name="Wilson W."/>
            <person name="Wolfe G."/>
            <person name="Wurch L.L."/>
        </authorList>
    </citation>
    <scope>NUCLEOTIDE SEQUENCE</scope>
</reference>
<keyword evidence="3 10" id="KW-0813">Transport</keyword>
<evidence type="ECO:0000256" key="10">
    <source>
        <dbReference type="RuleBase" id="RU000488"/>
    </source>
</evidence>
<organism evidence="11 12">
    <name type="scientific">Emiliania huxleyi (strain CCMP1516)</name>
    <dbReference type="NCBI Taxonomy" id="280463"/>
    <lineage>
        <taxon>Eukaryota</taxon>
        <taxon>Haptista</taxon>
        <taxon>Haptophyta</taxon>
        <taxon>Prymnesiophyceae</taxon>
        <taxon>Isochrysidales</taxon>
        <taxon>Noelaerhabdaceae</taxon>
        <taxon>Emiliania</taxon>
    </lineage>
</organism>
<dbReference type="PANTHER" id="PTHR45788">
    <property type="entry name" value="SUCCINATE/FUMARATE MITOCHONDRIAL TRANSPORTER-RELATED"/>
    <property type="match status" value="1"/>
</dbReference>
<evidence type="ECO:0000256" key="4">
    <source>
        <dbReference type="ARBA" id="ARBA00022692"/>
    </source>
</evidence>
<dbReference type="GeneID" id="17255018"/>
<dbReference type="Proteomes" id="UP000013827">
    <property type="component" value="Unassembled WGS sequence"/>
</dbReference>
<dbReference type="PROSITE" id="PS50920">
    <property type="entry name" value="SOLCAR"/>
    <property type="match status" value="1"/>
</dbReference>
<name>A0A0D3IC31_EMIH1</name>
<dbReference type="KEGG" id="ehx:EMIHUDRAFT_217082"/>
<keyword evidence="7" id="KW-0496">Mitochondrion</keyword>
<protein>
    <recommendedName>
        <fullName evidence="13">Mitochondrial carrier protein</fullName>
    </recommendedName>
</protein>
<dbReference type="InterPro" id="IPR049563">
    <property type="entry name" value="TXTP-like"/>
</dbReference>
<dbReference type="SUPFAM" id="SSF103506">
    <property type="entry name" value="Mitochondrial carrier"/>
    <property type="match status" value="1"/>
</dbReference>
<dbReference type="Gene3D" id="1.50.40.10">
    <property type="entry name" value="Mitochondrial carrier domain"/>
    <property type="match status" value="1"/>
</dbReference>
<evidence type="ECO:0000256" key="7">
    <source>
        <dbReference type="ARBA" id="ARBA00023128"/>
    </source>
</evidence>
<feature type="repeat" description="Solcar" evidence="9">
    <location>
        <begin position="179"/>
        <end position="265"/>
    </location>
</feature>
<evidence type="ECO:0000313" key="11">
    <source>
        <dbReference type="EnsemblProtists" id="EOD08816"/>
    </source>
</evidence>